<accession>A0A8S9HIG0</accession>
<gene>
    <name evidence="1" type="ORF">F2Q68_00013303</name>
</gene>
<evidence type="ECO:0000313" key="1">
    <source>
        <dbReference type="EMBL" id="KAF2557773.1"/>
    </source>
</evidence>
<dbReference type="AlphaFoldDB" id="A0A8S9HIG0"/>
<proteinExistence type="predicted"/>
<name>A0A8S9HIG0_BRACR</name>
<sequence length="82" mass="9146">MKMISQKQESKKHDESSDSKIKVTVQEFEYLKRGAGETESAIAKKLADIATELEEINARISEADNKLGASMKAIEEMKQATE</sequence>
<protein>
    <submittedName>
        <fullName evidence="1">Uncharacterized protein</fullName>
    </submittedName>
</protein>
<dbReference type="EMBL" id="QGKW02001940">
    <property type="protein sequence ID" value="KAF2557773.1"/>
    <property type="molecule type" value="Genomic_DNA"/>
</dbReference>
<organism evidence="1 2">
    <name type="scientific">Brassica cretica</name>
    <name type="common">Mustard</name>
    <dbReference type="NCBI Taxonomy" id="69181"/>
    <lineage>
        <taxon>Eukaryota</taxon>
        <taxon>Viridiplantae</taxon>
        <taxon>Streptophyta</taxon>
        <taxon>Embryophyta</taxon>
        <taxon>Tracheophyta</taxon>
        <taxon>Spermatophyta</taxon>
        <taxon>Magnoliopsida</taxon>
        <taxon>eudicotyledons</taxon>
        <taxon>Gunneridae</taxon>
        <taxon>Pentapetalae</taxon>
        <taxon>rosids</taxon>
        <taxon>malvids</taxon>
        <taxon>Brassicales</taxon>
        <taxon>Brassicaceae</taxon>
        <taxon>Brassiceae</taxon>
        <taxon>Brassica</taxon>
    </lineage>
</organism>
<comment type="caution">
    <text evidence="1">The sequence shown here is derived from an EMBL/GenBank/DDBJ whole genome shotgun (WGS) entry which is preliminary data.</text>
</comment>
<dbReference type="Proteomes" id="UP000712281">
    <property type="component" value="Unassembled WGS sequence"/>
</dbReference>
<evidence type="ECO:0000313" key="2">
    <source>
        <dbReference type="Proteomes" id="UP000712281"/>
    </source>
</evidence>
<reference evidence="1" key="1">
    <citation type="submission" date="2019-12" db="EMBL/GenBank/DDBJ databases">
        <title>Genome sequencing and annotation of Brassica cretica.</title>
        <authorList>
            <person name="Studholme D.J."/>
            <person name="Sarris P.F."/>
        </authorList>
    </citation>
    <scope>NUCLEOTIDE SEQUENCE</scope>
    <source>
        <strain evidence="1">PFS-001/15</strain>
        <tissue evidence="1">Leaf</tissue>
    </source>
</reference>